<evidence type="ECO:0000256" key="2">
    <source>
        <dbReference type="ARBA" id="ARBA00022840"/>
    </source>
</evidence>
<dbReference type="Gene3D" id="1.10.510.10">
    <property type="entry name" value="Transferase(Phosphotransferase) domain 1"/>
    <property type="match status" value="1"/>
</dbReference>
<dbReference type="Pfam" id="PF00646">
    <property type="entry name" value="F-box"/>
    <property type="match status" value="1"/>
</dbReference>
<sequence length="431" mass="49214">MRSSDGISDLPDVLIHLIFSFLDMKQVLPASLLSKRWRYLWVSLPYLNFDELMWHDSSNRQKHYQFMAFVNKILCLCEGSNIQKLQISSRNGHYRPYIASLNVDLTIRMKKWMPSALIHELILNYVHVLSCSSLCRLKTLHLTSCFFSLPFIRSSNEFVLDLPTVKNLRLDSCHHGGLGTLTINAPEFECLVVYNRSYQASCKIKICSALNIKTIHFMGHMYEDYHFADLSSLVAAKIETTYKDISLKGKERFLSCLYKIFSGVDAAKYLTLVARDFQEDRLRVLKDVVAGILYLHEGWEARVLHRDIKANNILLDKDMNGRLGDLGLARMHGHGEMASTTRVIGTVGPIEDGMPHLVDWLDATIWRTLLGACRIHKNIELGEHVGEHLIELKAQKAGDYVLLLNIYASVSNWEKVADVIDPVQDRGYWGA</sequence>
<feature type="domain" description="F-box" evidence="4">
    <location>
        <begin position="4"/>
        <end position="52"/>
    </location>
</feature>
<name>A0A835I2E7_9MAGN</name>
<evidence type="ECO:0000313" key="5">
    <source>
        <dbReference type="EMBL" id="KAF9611375.1"/>
    </source>
</evidence>
<accession>A0A835I2E7</accession>
<evidence type="ECO:0000256" key="1">
    <source>
        <dbReference type="ARBA" id="ARBA00022741"/>
    </source>
</evidence>
<dbReference type="Gene3D" id="1.20.1280.50">
    <property type="match status" value="1"/>
</dbReference>
<keyword evidence="1" id="KW-0547">Nucleotide-binding</keyword>
<keyword evidence="2" id="KW-0067">ATP-binding</keyword>
<evidence type="ECO:0000313" key="6">
    <source>
        <dbReference type="Proteomes" id="UP000631114"/>
    </source>
</evidence>
<protein>
    <submittedName>
        <fullName evidence="5">Uncharacterized protein</fullName>
    </submittedName>
</protein>
<dbReference type="PROSITE" id="PS50181">
    <property type="entry name" value="FBOX"/>
    <property type="match status" value="1"/>
</dbReference>
<dbReference type="SMART" id="SM00256">
    <property type="entry name" value="FBOX"/>
    <property type="match status" value="1"/>
</dbReference>
<evidence type="ECO:0000259" key="4">
    <source>
        <dbReference type="PROSITE" id="PS50181"/>
    </source>
</evidence>
<dbReference type="InterPro" id="IPR011009">
    <property type="entry name" value="Kinase-like_dom_sf"/>
</dbReference>
<dbReference type="PROSITE" id="PS00108">
    <property type="entry name" value="PROTEIN_KINASE_ST"/>
    <property type="match status" value="1"/>
</dbReference>
<organism evidence="5 6">
    <name type="scientific">Coptis chinensis</name>
    <dbReference type="NCBI Taxonomy" id="261450"/>
    <lineage>
        <taxon>Eukaryota</taxon>
        <taxon>Viridiplantae</taxon>
        <taxon>Streptophyta</taxon>
        <taxon>Embryophyta</taxon>
        <taxon>Tracheophyta</taxon>
        <taxon>Spermatophyta</taxon>
        <taxon>Magnoliopsida</taxon>
        <taxon>Ranunculales</taxon>
        <taxon>Ranunculaceae</taxon>
        <taxon>Coptidoideae</taxon>
        <taxon>Coptis</taxon>
    </lineage>
</organism>
<dbReference type="EMBL" id="JADFTS010000004">
    <property type="protein sequence ID" value="KAF9611375.1"/>
    <property type="molecule type" value="Genomic_DNA"/>
</dbReference>
<dbReference type="SUPFAM" id="SSF81383">
    <property type="entry name" value="F-box domain"/>
    <property type="match status" value="1"/>
</dbReference>
<dbReference type="InterPro" id="IPR053781">
    <property type="entry name" value="F-box_AtFBL13-like"/>
</dbReference>
<dbReference type="InterPro" id="IPR050528">
    <property type="entry name" value="L-type_Lectin-RKs"/>
</dbReference>
<dbReference type="AlphaFoldDB" id="A0A835I2E7"/>
<dbReference type="InterPro" id="IPR001810">
    <property type="entry name" value="F-box_dom"/>
</dbReference>
<comment type="caution">
    <text evidence="5">The sequence shown here is derived from an EMBL/GenBank/DDBJ whole genome shotgun (WGS) entry which is preliminary data.</text>
</comment>
<dbReference type="GO" id="GO:0005524">
    <property type="term" value="F:ATP binding"/>
    <property type="evidence" value="ECO:0007669"/>
    <property type="project" value="UniProtKB-KW"/>
</dbReference>
<dbReference type="SUPFAM" id="SSF56112">
    <property type="entry name" value="Protein kinase-like (PK-like)"/>
    <property type="match status" value="1"/>
</dbReference>
<dbReference type="InterPro" id="IPR008271">
    <property type="entry name" value="Ser/Thr_kinase_AS"/>
</dbReference>
<dbReference type="CDD" id="cd22160">
    <property type="entry name" value="F-box_AtFBL13-like"/>
    <property type="match status" value="1"/>
</dbReference>
<evidence type="ECO:0000259" key="3">
    <source>
        <dbReference type="PROSITE" id="PS50011"/>
    </source>
</evidence>
<dbReference type="PROSITE" id="PS50011">
    <property type="entry name" value="PROTEIN_KINASE_DOM"/>
    <property type="match status" value="1"/>
</dbReference>
<proteinExistence type="predicted"/>
<dbReference type="Pfam" id="PF20431">
    <property type="entry name" value="E_motif"/>
    <property type="match status" value="1"/>
</dbReference>
<dbReference type="InterPro" id="IPR036047">
    <property type="entry name" value="F-box-like_dom_sf"/>
</dbReference>
<dbReference type="Pfam" id="PF00069">
    <property type="entry name" value="Pkinase"/>
    <property type="match status" value="1"/>
</dbReference>
<dbReference type="GO" id="GO:0004672">
    <property type="term" value="F:protein kinase activity"/>
    <property type="evidence" value="ECO:0007669"/>
    <property type="project" value="InterPro"/>
</dbReference>
<dbReference type="InterPro" id="IPR000719">
    <property type="entry name" value="Prot_kinase_dom"/>
</dbReference>
<dbReference type="Proteomes" id="UP000631114">
    <property type="component" value="Unassembled WGS sequence"/>
</dbReference>
<dbReference type="PANTHER" id="PTHR27007">
    <property type="match status" value="1"/>
</dbReference>
<dbReference type="OrthoDB" id="543442at2759"/>
<gene>
    <name evidence="5" type="ORF">IFM89_031387</name>
</gene>
<feature type="domain" description="Protein kinase" evidence="3">
    <location>
        <begin position="123"/>
        <end position="431"/>
    </location>
</feature>
<keyword evidence="6" id="KW-1185">Reference proteome</keyword>
<reference evidence="5 6" key="1">
    <citation type="submission" date="2020-10" db="EMBL/GenBank/DDBJ databases">
        <title>The Coptis chinensis genome and diversification of protoberbering-type alkaloids.</title>
        <authorList>
            <person name="Wang B."/>
            <person name="Shu S."/>
            <person name="Song C."/>
            <person name="Liu Y."/>
        </authorList>
    </citation>
    <scope>NUCLEOTIDE SEQUENCE [LARGE SCALE GENOMIC DNA]</scope>
    <source>
        <strain evidence="5">HL-2020</strain>
        <tissue evidence="5">Leaf</tissue>
    </source>
</reference>
<dbReference type="InterPro" id="IPR046848">
    <property type="entry name" value="E_motif"/>
</dbReference>